<evidence type="ECO:0000256" key="2">
    <source>
        <dbReference type="SAM" id="SignalP"/>
    </source>
</evidence>
<organism evidence="3 4">
    <name type="scientific">Pigmentiphaga soli</name>
    <dbReference type="NCBI Taxonomy" id="1007095"/>
    <lineage>
        <taxon>Bacteria</taxon>
        <taxon>Pseudomonadati</taxon>
        <taxon>Pseudomonadota</taxon>
        <taxon>Betaproteobacteria</taxon>
        <taxon>Burkholderiales</taxon>
        <taxon>Alcaligenaceae</taxon>
        <taxon>Pigmentiphaga</taxon>
    </lineage>
</organism>
<dbReference type="PANTHER" id="PTHR42928:SF5">
    <property type="entry name" value="BLR1237 PROTEIN"/>
    <property type="match status" value="1"/>
</dbReference>
<reference evidence="4" key="1">
    <citation type="journal article" date="2019" name="Int. J. Syst. Evol. Microbiol.">
        <title>The Global Catalogue of Microorganisms (GCM) 10K type strain sequencing project: providing services to taxonomists for standard genome sequencing and annotation.</title>
        <authorList>
            <consortium name="The Broad Institute Genomics Platform"/>
            <consortium name="The Broad Institute Genome Sequencing Center for Infectious Disease"/>
            <person name="Wu L."/>
            <person name="Ma J."/>
        </authorList>
    </citation>
    <scope>NUCLEOTIDE SEQUENCE [LARGE SCALE GENOMIC DNA]</scope>
    <source>
        <strain evidence="4">JCM 17666</strain>
    </source>
</reference>
<dbReference type="InterPro" id="IPR005064">
    <property type="entry name" value="BUG"/>
</dbReference>
<gene>
    <name evidence="3" type="ORF">GCM10023144_42470</name>
</gene>
<dbReference type="SUPFAM" id="SSF53850">
    <property type="entry name" value="Periplasmic binding protein-like II"/>
    <property type="match status" value="1"/>
</dbReference>
<feature type="chain" id="PRO_5046965730" evidence="2">
    <location>
        <begin position="32"/>
        <end position="331"/>
    </location>
</feature>
<keyword evidence="4" id="KW-1185">Reference proteome</keyword>
<dbReference type="Pfam" id="PF03401">
    <property type="entry name" value="TctC"/>
    <property type="match status" value="1"/>
</dbReference>
<dbReference type="RefSeq" id="WP_345251919.1">
    <property type="nucleotide sequence ID" value="NZ_BAABFO010000029.1"/>
</dbReference>
<evidence type="ECO:0000313" key="3">
    <source>
        <dbReference type="EMBL" id="GAA4341518.1"/>
    </source>
</evidence>
<dbReference type="Gene3D" id="3.40.190.10">
    <property type="entry name" value="Periplasmic binding protein-like II"/>
    <property type="match status" value="1"/>
</dbReference>
<dbReference type="CDD" id="cd13578">
    <property type="entry name" value="PBP2_Bug27"/>
    <property type="match status" value="1"/>
</dbReference>
<proteinExistence type="inferred from homology"/>
<comment type="caution">
    <text evidence="3">The sequence shown here is derived from an EMBL/GenBank/DDBJ whole genome shotgun (WGS) entry which is preliminary data.</text>
</comment>
<name>A0ABP8HN19_9BURK</name>
<dbReference type="Gene3D" id="3.40.190.150">
    <property type="entry name" value="Bordetella uptake gene, domain 1"/>
    <property type="match status" value="1"/>
</dbReference>
<comment type="similarity">
    <text evidence="1">Belongs to the UPF0065 (bug) family.</text>
</comment>
<dbReference type="InterPro" id="IPR042100">
    <property type="entry name" value="Bug_dom1"/>
</dbReference>
<feature type="signal peptide" evidence="2">
    <location>
        <begin position="1"/>
        <end position="31"/>
    </location>
</feature>
<dbReference type="EMBL" id="BAABFO010000029">
    <property type="protein sequence ID" value="GAA4341518.1"/>
    <property type="molecule type" value="Genomic_DNA"/>
</dbReference>
<accession>A0ABP8HN19</accession>
<dbReference type="PIRSF" id="PIRSF017082">
    <property type="entry name" value="YflP"/>
    <property type="match status" value="1"/>
</dbReference>
<protein>
    <submittedName>
        <fullName evidence="3">Tripartite tricarboxylate transporter substrate binding protein</fullName>
    </submittedName>
</protein>
<keyword evidence="2" id="KW-0732">Signal</keyword>
<evidence type="ECO:0000313" key="4">
    <source>
        <dbReference type="Proteomes" id="UP001501671"/>
    </source>
</evidence>
<dbReference type="PANTHER" id="PTHR42928">
    <property type="entry name" value="TRICARBOXYLATE-BINDING PROTEIN"/>
    <property type="match status" value="1"/>
</dbReference>
<evidence type="ECO:0000256" key="1">
    <source>
        <dbReference type="ARBA" id="ARBA00006987"/>
    </source>
</evidence>
<sequence length="331" mass="34872">MRIPQTRMGRPHRLALLACCAALIASGGAAAQDYPNRSIRMVVAGAAGGASDTIARILAEKLPPLLGKPVVVENRPGAGTTLASELVANAPPDGYTIQFITNSHTINGALRKHLRYNPIGDFAAVTLLATQPNLIMVGKDVPAKTLTELVALARKEPGKLNFGSAGAGSASALAGELFKSVTGADLMHVPYQGGTPALVDALAGRVQVLFFPMIDMVQYVQNGRLRGLAITSQHRSPLVPDIPTNAEAGVPGIEAGAWYGIAVPGKTPAPVIARLNRAFVDVLKDPAIQEKLAATGSELIGSTPEYFARYMIDDIAHWERLVKEKPELAID</sequence>
<dbReference type="Proteomes" id="UP001501671">
    <property type="component" value="Unassembled WGS sequence"/>
</dbReference>